<accession>A0A9W9FGY6</accession>
<dbReference type="Proteomes" id="UP001149074">
    <property type="component" value="Unassembled WGS sequence"/>
</dbReference>
<protein>
    <submittedName>
        <fullName evidence="1">Uncharacterized protein</fullName>
    </submittedName>
</protein>
<gene>
    <name evidence="1" type="ORF">N7532_006950</name>
</gene>
<keyword evidence="2" id="KW-1185">Reference proteome</keyword>
<dbReference type="EMBL" id="JAPQKI010000005">
    <property type="protein sequence ID" value="KAJ5099949.1"/>
    <property type="molecule type" value="Genomic_DNA"/>
</dbReference>
<comment type="caution">
    <text evidence="1">The sequence shown here is derived from an EMBL/GenBank/DDBJ whole genome shotgun (WGS) entry which is preliminary data.</text>
</comment>
<dbReference type="RefSeq" id="XP_056475602.1">
    <property type="nucleotide sequence ID" value="XM_056619443.1"/>
</dbReference>
<dbReference type="AlphaFoldDB" id="A0A9W9FGY6"/>
<organism evidence="1 2">
    <name type="scientific">Penicillium argentinense</name>
    <dbReference type="NCBI Taxonomy" id="1131581"/>
    <lineage>
        <taxon>Eukaryota</taxon>
        <taxon>Fungi</taxon>
        <taxon>Dikarya</taxon>
        <taxon>Ascomycota</taxon>
        <taxon>Pezizomycotina</taxon>
        <taxon>Eurotiomycetes</taxon>
        <taxon>Eurotiomycetidae</taxon>
        <taxon>Eurotiales</taxon>
        <taxon>Aspergillaceae</taxon>
        <taxon>Penicillium</taxon>
    </lineage>
</organism>
<proteinExistence type="predicted"/>
<sequence>MLLSFVVNIAGHVKNFGHGEKVGSSYTIDHMPSTIVLWFQHNGIDSQQAMPSTDLTEFS</sequence>
<dbReference type="GeneID" id="81358422"/>
<name>A0A9W9FGY6_9EURO</name>
<evidence type="ECO:0000313" key="1">
    <source>
        <dbReference type="EMBL" id="KAJ5099949.1"/>
    </source>
</evidence>
<reference evidence="1" key="1">
    <citation type="submission" date="2022-11" db="EMBL/GenBank/DDBJ databases">
        <authorList>
            <person name="Petersen C."/>
        </authorList>
    </citation>
    <scope>NUCLEOTIDE SEQUENCE</scope>
    <source>
        <strain evidence="1">IBT 30761</strain>
    </source>
</reference>
<reference evidence="1" key="2">
    <citation type="journal article" date="2023" name="IMA Fungus">
        <title>Comparative genomic study of the Penicillium genus elucidates a diverse pangenome and 15 lateral gene transfer events.</title>
        <authorList>
            <person name="Petersen C."/>
            <person name="Sorensen T."/>
            <person name="Nielsen M.R."/>
            <person name="Sondergaard T.E."/>
            <person name="Sorensen J.L."/>
            <person name="Fitzpatrick D.A."/>
            <person name="Frisvad J.C."/>
            <person name="Nielsen K.L."/>
        </authorList>
    </citation>
    <scope>NUCLEOTIDE SEQUENCE</scope>
    <source>
        <strain evidence="1">IBT 30761</strain>
    </source>
</reference>
<evidence type="ECO:0000313" key="2">
    <source>
        <dbReference type="Proteomes" id="UP001149074"/>
    </source>
</evidence>